<evidence type="ECO:0000313" key="1">
    <source>
        <dbReference type="EMBL" id="KPL70628.1"/>
    </source>
</evidence>
<organism evidence="1 2">
    <name type="scientific">Leptolinea tardivitalis</name>
    <dbReference type="NCBI Taxonomy" id="229920"/>
    <lineage>
        <taxon>Bacteria</taxon>
        <taxon>Bacillati</taxon>
        <taxon>Chloroflexota</taxon>
        <taxon>Anaerolineae</taxon>
        <taxon>Anaerolineales</taxon>
        <taxon>Anaerolineaceae</taxon>
        <taxon>Leptolinea</taxon>
    </lineage>
</organism>
<sequence>MKPVKIAAMSAIEKSGGVFRLKPAGEGEHRQEESDMTVLAKGGLKADELAGIVARLMERVSALEKGG</sequence>
<accession>A0A0P6WLF7</accession>
<proteinExistence type="predicted"/>
<keyword evidence="2" id="KW-1185">Reference proteome</keyword>
<dbReference type="EMBL" id="LGCK01000014">
    <property type="protein sequence ID" value="KPL70628.1"/>
    <property type="molecule type" value="Genomic_DNA"/>
</dbReference>
<name>A0A0P6WLF7_9CHLR</name>
<dbReference type="Proteomes" id="UP000050430">
    <property type="component" value="Unassembled WGS sequence"/>
</dbReference>
<evidence type="ECO:0000313" key="2">
    <source>
        <dbReference type="Proteomes" id="UP000050430"/>
    </source>
</evidence>
<protein>
    <submittedName>
        <fullName evidence="1">Uncharacterized protein</fullName>
    </submittedName>
</protein>
<comment type="caution">
    <text evidence="1">The sequence shown here is derived from an EMBL/GenBank/DDBJ whole genome shotgun (WGS) entry which is preliminary data.</text>
</comment>
<dbReference type="AlphaFoldDB" id="A0A0P6WLF7"/>
<gene>
    <name evidence="1" type="ORF">ADM99_16130</name>
</gene>
<dbReference type="STRING" id="229920.ADM99_16130"/>
<reference evidence="1 2" key="1">
    <citation type="submission" date="2015-07" db="EMBL/GenBank/DDBJ databases">
        <title>Genome sequence of Leptolinea tardivitalis DSM 16556.</title>
        <authorList>
            <person name="Hemp J."/>
            <person name="Ward L.M."/>
            <person name="Pace L.A."/>
            <person name="Fischer W.W."/>
        </authorList>
    </citation>
    <scope>NUCLEOTIDE SEQUENCE [LARGE SCALE GENOMIC DNA]</scope>
    <source>
        <strain evidence="1 2">YMTK-2</strain>
    </source>
</reference>
<dbReference type="RefSeq" id="WP_062422541.1">
    <property type="nucleotide sequence ID" value="NZ_BBYA01000010.1"/>
</dbReference>